<evidence type="ECO:0000256" key="4">
    <source>
        <dbReference type="ARBA" id="ARBA00022691"/>
    </source>
</evidence>
<keyword evidence="5" id="KW-0443">Lipid metabolism</keyword>
<dbReference type="GO" id="GO:0032259">
    <property type="term" value="P:methylation"/>
    <property type="evidence" value="ECO:0007669"/>
    <property type="project" value="UniProtKB-KW"/>
</dbReference>
<accession>A0A3G5A177</accession>
<sequence length="411" mass="47255">MSYIRAFTIVFIIAVVFVCSLWIYVKNHEVNADSVVEALSNIDVKVLDGNNLEGKRPWDVVVRDKSYFNDMVNKGTIGIGESYMDGKWDCDALDVLFDKIRFGKLEDKIKFDHIGDKIKVVSAYLFNQQSRGKSYEVEDKHYNIGNELYENMLGASMAYSCGYWKLGTKSLDEAQVNKFELICKKLKLKAGDRVLDIGSGFGGLAKYMCENYGCVVTGVNISKEQLKYAGDLCKKYILSGKIKFIDCDYRDIPEEEKYDKIVSVGFCEHVGYKNYKAFCQKAYDCLKPGGLFLLHTIGGNTSQTTTDPWIDKYIFPNGLLPSISQLGGAFEGLFVMEDWHNFGPDYDKTLMAWEKNYRDAVAMEKLKYEKRFFRMWRYYLLSCAGCFRSRSIQLWQIVLSKEKRDLYHGVR</sequence>
<dbReference type="GO" id="GO:0008168">
    <property type="term" value="F:methyltransferase activity"/>
    <property type="evidence" value="ECO:0007669"/>
    <property type="project" value="UniProtKB-KW"/>
</dbReference>
<keyword evidence="3" id="KW-0808">Transferase</keyword>
<protein>
    <submittedName>
        <fullName evidence="7">Cyclopropane-fatty-acyl-phospholipid synthase</fullName>
    </submittedName>
</protein>
<organism evidence="7">
    <name type="scientific">Harvfovirus sp</name>
    <dbReference type="NCBI Taxonomy" id="2487768"/>
    <lineage>
        <taxon>Viruses</taxon>
        <taxon>Varidnaviria</taxon>
        <taxon>Bamfordvirae</taxon>
        <taxon>Nucleocytoviricota</taxon>
        <taxon>Megaviricetes</taxon>
        <taxon>Imitervirales</taxon>
        <taxon>Mimiviridae</taxon>
        <taxon>Klosneuvirinae</taxon>
    </lineage>
</organism>
<dbReference type="CDD" id="cd02440">
    <property type="entry name" value="AdoMet_MTases"/>
    <property type="match status" value="1"/>
</dbReference>
<evidence type="ECO:0000313" key="7">
    <source>
        <dbReference type="EMBL" id="AYV80968.1"/>
    </source>
</evidence>
<evidence type="ECO:0000256" key="6">
    <source>
        <dbReference type="SAM" id="Phobius"/>
    </source>
</evidence>
<evidence type="ECO:0000256" key="3">
    <source>
        <dbReference type="ARBA" id="ARBA00022679"/>
    </source>
</evidence>
<dbReference type="PANTHER" id="PTHR43667:SF1">
    <property type="entry name" value="CYCLOPROPANE-FATTY-ACYL-PHOSPHOLIPID SYNTHASE"/>
    <property type="match status" value="1"/>
</dbReference>
<proteinExistence type="inferred from homology"/>
<dbReference type="Gene3D" id="3.40.50.150">
    <property type="entry name" value="Vaccinia Virus protein VP39"/>
    <property type="match status" value="1"/>
</dbReference>
<dbReference type="PANTHER" id="PTHR43667">
    <property type="entry name" value="CYCLOPROPANE-FATTY-ACYL-PHOSPHOLIPID SYNTHASE"/>
    <property type="match status" value="1"/>
</dbReference>
<keyword evidence="6" id="KW-1133">Transmembrane helix</keyword>
<dbReference type="PIRSF" id="PIRSF003085">
    <property type="entry name" value="CMAS"/>
    <property type="match status" value="1"/>
</dbReference>
<name>A0A3G5A177_9VIRU</name>
<comment type="similarity">
    <text evidence="1">Belongs to the CFA/CMAS family.</text>
</comment>
<dbReference type="InterPro" id="IPR003333">
    <property type="entry name" value="CMAS"/>
</dbReference>
<reference evidence="7" key="1">
    <citation type="submission" date="2018-10" db="EMBL/GenBank/DDBJ databases">
        <title>Hidden diversity of soil giant viruses.</title>
        <authorList>
            <person name="Schulz F."/>
            <person name="Alteio L."/>
            <person name="Goudeau D."/>
            <person name="Ryan E.M."/>
            <person name="Malmstrom R.R."/>
            <person name="Blanchard J."/>
            <person name="Woyke T."/>
        </authorList>
    </citation>
    <scope>NUCLEOTIDE SEQUENCE</scope>
    <source>
        <strain evidence="7">HAV1</strain>
    </source>
</reference>
<keyword evidence="6" id="KW-0812">Transmembrane</keyword>
<keyword evidence="2" id="KW-0489">Methyltransferase</keyword>
<evidence type="ECO:0000256" key="5">
    <source>
        <dbReference type="ARBA" id="ARBA00023098"/>
    </source>
</evidence>
<gene>
    <name evidence="7" type="ORF">Harvfovirus12_4</name>
</gene>
<keyword evidence="4" id="KW-0949">S-adenosyl-L-methionine</keyword>
<dbReference type="InterPro" id="IPR050723">
    <property type="entry name" value="CFA/CMAS"/>
</dbReference>
<evidence type="ECO:0000256" key="2">
    <source>
        <dbReference type="ARBA" id="ARBA00022603"/>
    </source>
</evidence>
<dbReference type="GO" id="GO:0008610">
    <property type="term" value="P:lipid biosynthetic process"/>
    <property type="evidence" value="ECO:0007669"/>
    <property type="project" value="InterPro"/>
</dbReference>
<dbReference type="EMBL" id="MK072254">
    <property type="protein sequence ID" value="AYV80968.1"/>
    <property type="molecule type" value="Genomic_DNA"/>
</dbReference>
<keyword evidence="6" id="KW-0472">Membrane</keyword>
<evidence type="ECO:0000256" key="1">
    <source>
        <dbReference type="ARBA" id="ARBA00010815"/>
    </source>
</evidence>
<dbReference type="NCBIfam" id="NF008686">
    <property type="entry name" value="PRK11705.1"/>
    <property type="match status" value="1"/>
</dbReference>
<feature type="transmembrane region" description="Helical" evidence="6">
    <location>
        <begin position="7"/>
        <end position="25"/>
    </location>
</feature>
<dbReference type="SUPFAM" id="SSF53335">
    <property type="entry name" value="S-adenosyl-L-methionine-dependent methyltransferases"/>
    <property type="match status" value="1"/>
</dbReference>
<dbReference type="InterPro" id="IPR029063">
    <property type="entry name" value="SAM-dependent_MTases_sf"/>
</dbReference>
<dbReference type="Pfam" id="PF02353">
    <property type="entry name" value="CMAS"/>
    <property type="match status" value="1"/>
</dbReference>